<organism evidence="2 3">
    <name type="scientific">Heterorhabditis bacteriophora</name>
    <name type="common">Entomopathogenic nematode worm</name>
    <dbReference type="NCBI Taxonomy" id="37862"/>
    <lineage>
        <taxon>Eukaryota</taxon>
        <taxon>Metazoa</taxon>
        <taxon>Ecdysozoa</taxon>
        <taxon>Nematoda</taxon>
        <taxon>Chromadorea</taxon>
        <taxon>Rhabditida</taxon>
        <taxon>Rhabditina</taxon>
        <taxon>Rhabditomorpha</taxon>
        <taxon>Strongyloidea</taxon>
        <taxon>Heterorhabditidae</taxon>
        <taxon>Heterorhabditis</taxon>
    </lineage>
</organism>
<evidence type="ECO:0000313" key="3">
    <source>
        <dbReference type="WBParaSite" id="Hba_03593"/>
    </source>
</evidence>
<dbReference type="AlphaFoldDB" id="A0A1I7WF42"/>
<sequence length="93" mass="11024">MCYLEDLFKKIILTKLICRNIEKFRLTYMPTYILVSLQIFRSLKRKLIILFLNFVILFAALGFCYRYIYKRSLPTCTLYSHSCGIPRVLSVIG</sequence>
<accession>A0A1I7WF42</accession>
<feature type="transmembrane region" description="Helical" evidence="1">
    <location>
        <begin position="47"/>
        <end position="68"/>
    </location>
</feature>
<dbReference type="WBParaSite" id="Hba_03593">
    <property type="protein sequence ID" value="Hba_03593"/>
    <property type="gene ID" value="Hba_03593"/>
</dbReference>
<name>A0A1I7WF42_HETBA</name>
<dbReference type="Proteomes" id="UP000095283">
    <property type="component" value="Unplaced"/>
</dbReference>
<proteinExistence type="predicted"/>
<evidence type="ECO:0000256" key="1">
    <source>
        <dbReference type="SAM" id="Phobius"/>
    </source>
</evidence>
<keyword evidence="2" id="KW-1185">Reference proteome</keyword>
<keyword evidence="1" id="KW-0472">Membrane</keyword>
<keyword evidence="1" id="KW-0812">Transmembrane</keyword>
<keyword evidence="1" id="KW-1133">Transmembrane helix</keyword>
<evidence type="ECO:0000313" key="2">
    <source>
        <dbReference type="Proteomes" id="UP000095283"/>
    </source>
</evidence>
<reference evidence="3" key="1">
    <citation type="submission" date="2016-11" db="UniProtKB">
        <authorList>
            <consortium name="WormBaseParasite"/>
        </authorList>
    </citation>
    <scope>IDENTIFICATION</scope>
</reference>
<protein>
    <submittedName>
        <fullName evidence="3">Uncharacterized protein</fullName>
    </submittedName>
</protein>